<reference evidence="2" key="1">
    <citation type="journal article" date="2012" name="Proc. Natl. Acad. Sci. U.S.A.">
        <title>Antigenic diversity is generated by distinct evolutionary mechanisms in African trypanosome species.</title>
        <authorList>
            <person name="Jackson A.P."/>
            <person name="Berry A."/>
            <person name="Aslett M."/>
            <person name="Allison H.C."/>
            <person name="Burton P."/>
            <person name="Vavrova-Anderson J."/>
            <person name="Brown R."/>
            <person name="Browne H."/>
            <person name="Corton N."/>
            <person name="Hauser H."/>
            <person name="Gamble J."/>
            <person name="Gilderthorp R."/>
            <person name="Marcello L."/>
            <person name="McQuillan J."/>
            <person name="Otto T.D."/>
            <person name="Quail M.A."/>
            <person name="Sanders M.J."/>
            <person name="van Tonder A."/>
            <person name="Ginger M.L."/>
            <person name="Field M.C."/>
            <person name="Barry J.D."/>
            <person name="Hertz-Fowler C."/>
            <person name="Berriman M."/>
        </authorList>
    </citation>
    <scope>NUCLEOTIDE SEQUENCE</scope>
    <source>
        <strain evidence="2">IL3000</strain>
    </source>
</reference>
<dbReference type="EMBL" id="HE575317">
    <property type="protein sequence ID" value="CCC90096.1"/>
    <property type="molecule type" value="Genomic_DNA"/>
</dbReference>
<feature type="transmembrane region" description="Helical" evidence="1">
    <location>
        <begin position="64"/>
        <end position="86"/>
    </location>
</feature>
<dbReference type="AlphaFoldDB" id="G0UL41"/>
<accession>G0UL41</accession>
<feature type="transmembrane region" description="Helical" evidence="1">
    <location>
        <begin position="21"/>
        <end position="44"/>
    </location>
</feature>
<sequence length="114" mass="12979">MDRGGNIVGWGKKRKEDAVQFLYFSSLVSNTLWIGSYHHDLILVFTNSLLPVFPRLFRIPTMDSGPFCLLYLLPIFSFCFLIFLSVRHTIAGFCNSPPLFPRRVLSVSQFCSVG</sequence>
<proteinExistence type="predicted"/>
<protein>
    <submittedName>
        <fullName evidence="2">Uncharacterized protein</fullName>
    </submittedName>
</protein>
<evidence type="ECO:0000256" key="1">
    <source>
        <dbReference type="SAM" id="Phobius"/>
    </source>
</evidence>
<evidence type="ECO:0000313" key="2">
    <source>
        <dbReference type="EMBL" id="CCC90096.1"/>
    </source>
</evidence>
<keyword evidence="1" id="KW-1133">Transmembrane helix</keyword>
<gene>
    <name evidence="2" type="ORF">TCIL3000_4_1840</name>
</gene>
<keyword evidence="1" id="KW-0812">Transmembrane</keyword>
<name>G0UL41_TRYCI</name>
<organism evidence="2">
    <name type="scientific">Trypanosoma congolense (strain IL3000)</name>
    <dbReference type="NCBI Taxonomy" id="1068625"/>
    <lineage>
        <taxon>Eukaryota</taxon>
        <taxon>Discoba</taxon>
        <taxon>Euglenozoa</taxon>
        <taxon>Kinetoplastea</taxon>
        <taxon>Metakinetoplastina</taxon>
        <taxon>Trypanosomatida</taxon>
        <taxon>Trypanosomatidae</taxon>
        <taxon>Trypanosoma</taxon>
        <taxon>Nannomonas</taxon>
    </lineage>
</organism>
<keyword evidence="1" id="KW-0472">Membrane</keyword>